<evidence type="ECO:0008006" key="3">
    <source>
        <dbReference type="Google" id="ProtNLM"/>
    </source>
</evidence>
<dbReference type="Proteomes" id="UP000076154">
    <property type="component" value="Unassembled WGS sequence"/>
</dbReference>
<evidence type="ECO:0000313" key="2">
    <source>
        <dbReference type="Proteomes" id="UP000076154"/>
    </source>
</evidence>
<dbReference type="SUPFAM" id="SSF52047">
    <property type="entry name" value="RNI-like"/>
    <property type="match status" value="1"/>
</dbReference>
<reference evidence="1" key="1">
    <citation type="submission" date="2018-04" db="EMBL/GenBank/DDBJ databases">
        <title>Whole genome sequencing of Hypsizygus marmoreus.</title>
        <authorList>
            <person name="Choi I.-G."/>
            <person name="Min B."/>
            <person name="Kim J.-G."/>
            <person name="Kim S."/>
            <person name="Oh Y.-L."/>
            <person name="Kong W.-S."/>
            <person name="Park H."/>
            <person name="Jeong J."/>
            <person name="Song E.-S."/>
        </authorList>
    </citation>
    <scope>NUCLEOTIDE SEQUENCE [LARGE SCALE GENOMIC DNA]</scope>
    <source>
        <strain evidence="1">51987-8</strain>
    </source>
</reference>
<dbReference type="EMBL" id="LUEZ02000010">
    <property type="protein sequence ID" value="RDB28441.1"/>
    <property type="molecule type" value="Genomic_DNA"/>
</dbReference>
<protein>
    <recommendedName>
        <fullName evidence="3">F-box domain-containing protein</fullName>
    </recommendedName>
</protein>
<keyword evidence="2" id="KW-1185">Reference proteome</keyword>
<dbReference type="AlphaFoldDB" id="A0A369K1E4"/>
<evidence type="ECO:0000313" key="1">
    <source>
        <dbReference type="EMBL" id="RDB28441.1"/>
    </source>
</evidence>
<organism evidence="1 2">
    <name type="scientific">Hypsizygus marmoreus</name>
    <name type="common">White beech mushroom</name>
    <name type="synonym">Agaricus marmoreus</name>
    <dbReference type="NCBI Taxonomy" id="39966"/>
    <lineage>
        <taxon>Eukaryota</taxon>
        <taxon>Fungi</taxon>
        <taxon>Dikarya</taxon>
        <taxon>Basidiomycota</taxon>
        <taxon>Agaricomycotina</taxon>
        <taxon>Agaricomycetes</taxon>
        <taxon>Agaricomycetidae</taxon>
        <taxon>Agaricales</taxon>
        <taxon>Tricholomatineae</taxon>
        <taxon>Lyophyllaceae</taxon>
        <taxon>Hypsizygus</taxon>
    </lineage>
</organism>
<dbReference type="InterPro" id="IPR032675">
    <property type="entry name" value="LRR_dom_sf"/>
</dbReference>
<dbReference type="Gene3D" id="3.80.10.10">
    <property type="entry name" value="Ribonuclease Inhibitor"/>
    <property type="match status" value="1"/>
</dbReference>
<dbReference type="OrthoDB" id="3251638at2759"/>
<gene>
    <name evidence="1" type="ORF">Hypma_015318</name>
</gene>
<accession>A0A369K1E4</accession>
<sequence>MSSQPRSHFVNDLIPLILEGDEHWWPRDLLRLAQVSSAWLVHARRRLFAVPSVHSFRACSRLARTLSENPALLSLVKGVELRPMVDCTPEDQRLGANAMADLKFILQLEGLEVIVLGGHLAVKAERFLHSLGDPQSVRALHIDGSLLVESLSYRPSLEWDESFVFKLANMNKLCLTNIELDITFPSISYQLQLSELVLDNVTIVSGHISHLVNETPSLERLCIRSQTASDFGEQCQPVLASCAVQTLELEVQTDLPSYSVVFADDLPHLLSLRCLHLTGIQVDVEILTLIGQKCRNLEELSVLGRMVRVLPREWITFMKAGSPSSLRSIGLPWGTYHPPFAQWCCAARDSVFEAAALYDIMHQCPF</sequence>
<name>A0A369K1E4_HYPMA</name>
<proteinExistence type="predicted"/>
<dbReference type="InParanoid" id="A0A369K1E4"/>
<comment type="caution">
    <text evidence="1">The sequence shown here is derived from an EMBL/GenBank/DDBJ whole genome shotgun (WGS) entry which is preliminary data.</text>
</comment>